<feature type="region of interest" description="Disordered" evidence="1">
    <location>
        <begin position="481"/>
        <end position="512"/>
    </location>
</feature>
<organism evidence="2">
    <name type="scientific">Anthurium amnicola</name>
    <dbReference type="NCBI Taxonomy" id="1678845"/>
    <lineage>
        <taxon>Eukaryota</taxon>
        <taxon>Viridiplantae</taxon>
        <taxon>Streptophyta</taxon>
        <taxon>Embryophyta</taxon>
        <taxon>Tracheophyta</taxon>
        <taxon>Spermatophyta</taxon>
        <taxon>Magnoliopsida</taxon>
        <taxon>Liliopsida</taxon>
        <taxon>Araceae</taxon>
        <taxon>Pothoideae</taxon>
        <taxon>Potheae</taxon>
        <taxon>Anthurium</taxon>
    </lineage>
</organism>
<feature type="compositionally biased region" description="Pro residues" evidence="1">
    <location>
        <begin position="82"/>
        <end position="96"/>
    </location>
</feature>
<feature type="region of interest" description="Disordered" evidence="1">
    <location>
        <begin position="22"/>
        <end position="101"/>
    </location>
</feature>
<protein>
    <submittedName>
        <fullName evidence="2">DNA polymerase</fullName>
    </submittedName>
</protein>
<evidence type="ECO:0000256" key="1">
    <source>
        <dbReference type="SAM" id="MobiDB-lite"/>
    </source>
</evidence>
<gene>
    <name evidence="2" type="primary">31_1</name>
    <name evidence="2" type="ORF">g.24936</name>
</gene>
<feature type="region of interest" description="Disordered" evidence="1">
    <location>
        <begin position="113"/>
        <end position="135"/>
    </location>
</feature>
<accession>A0A1D1ZM97</accession>
<dbReference type="PANTHER" id="PTHR38371">
    <property type="entry name" value="RHO GTPASE-ACTIVATING PROTEIN"/>
    <property type="match status" value="1"/>
</dbReference>
<feature type="compositionally biased region" description="Acidic residues" evidence="1">
    <location>
        <begin position="54"/>
        <end position="69"/>
    </location>
</feature>
<evidence type="ECO:0000313" key="2">
    <source>
        <dbReference type="EMBL" id="JAT67855.1"/>
    </source>
</evidence>
<feature type="compositionally biased region" description="Polar residues" evidence="1">
    <location>
        <begin position="126"/>
        <end position="135"/>
    </location>
</feature>
<feature type="region of interest" description="Disordered" evidence="1">
    <location>
        <begin position="395"/>
        <end position="418"/>
    </location>
</feature>
<feature type="compositionally biased region" description="Basic and acidic residues" evidence="1">
    <location>
        <begin position="115"/>
        <end position="125"/>
    </location>
</feature>
<feature type="compositionally biased region" description="Basic residues" evidence="1">
    <location>
        <begin position="486"/>
        <end position="512"/>
    </location>
</feature>
<name>A0A1D1ZM97_9ARAE</name>
<sequence length="512" mass="56197">MADFSAPSFSLGLDLDLDLDADLSTHEEPGGDTGGGRSPLPGASSSCSRRWLQEGEDEADGDPTMEEDPPASTPVLKRLKRGPPPPRPPPADPPSPDAAVRFPALDDDIEEFSSQEERVIRDEYSSGRNQSACSSTKFSLHGQKILSTLSARKLKTPKVVTSNVSISTSVDASCNKRVFPRLTTSPLQRIQLLDSDSDDLSISEDICKDVKDVDTCPPTGFSSAQCLSGAQPKKIESSSVKLQSGSLWKDFSPKKNFDLATPALDEFCKEYFKPVKFPNVCEWSKDTKQHPSVPNSGVPLPDDFADEAECHREKSCITNSPEHCWNLPDHQPSSYQYFYHGDVRIQNLVRQRLPNFIPIGDVKFIGSQQPHAGALDYMSQFGLGKETCQVLGSGQKGLELGSKGRPRNRKNAKGKEVAETSVAMVNPRSSNTIPKDAGRRRVHADVHSLGHWYTGQDGKKVYVTRNGEELSGRIGYKQYIKESGARFRKSRKKAASSSRKKTAGSSKKKAKR</sequence>
<reference evidence="2" key="1">
    <citation type="submission" date="2015-07" db="EMBL/GenBank/DDBJ databases">
        <title>Transcriptome Assembly of Anthurium amnicola.</title>
        <authorList>
            <person name="Suzuki J."/>
        </authorList>
    </citation>
    <scope>NUCLEOTIDE SEQUENCE</scope>
</reference>
<dbReference type="AlphaFoldDB" id="A0A1D1ZM97"/>
<proteinExistence type="predicted"/>
<dbReference type="PANTHER" id="PTHR38371:SF1">
    <property type="entry name" value="RHO GTPASE-ACTIVATING PROTEIN"/>
    <property type="match status" value="1"/>
</dbReference>
<dbReference type="EMBL" id="GDJX01000081">
    <property type="protein sequence ID" value="JAT67855.1"/>
    <property type="molecule type" value="Transcribed_RNA"/>
</dbReference>